<protein>
    <submittedName>
        <fullName evidence="4">Sulfur-oxidizing protein SoxY</fullName>
    </submittedName>
</protein>
<dbReference type="OrthoDB" id="8538315at2"/>
<dbReference type="STRING" id="588602.SAMN04487991_4287"/>
<dbReference type="InterPro" id="IPR013783">
    <property type="entry name" value="Ig-like_fold"/>
</dbReference>
<feature type="chain" id="PRO_5011624382" evidence="1">
    <location>
        <begin position="24"/>
        <end position="272"/>
    </location>
</feature>
<organism evidence="4 5">
    <name type="scientific">Celeribacter neptunius</name>
    <dbReference type="NCBI Taxonomy" id="588602"/>
    <lineage>
        <taxon>Bacteria</taxon>
        <taxon>Pseudomonadati</taxon>
        <taxon>Pseudomonadota</taxon>
        <taxon>Alphaproteobacteria</taxon>
        <taxon>Rhodobacterales</taxon>
        <taxon>Roseobacteraceae</taxon>
        <taxon>Celeribacter</taxon>
    </lineage>
</organism>
<dbReference type="InterPro" id="IPR038162">
    <property type="entry name" value="SoxY_sf"/>
</dbReference>
<feature type="domain" description="Sulphur oxidation protein SoxZ" evidence="2">
    <location>
        <begin position="186"/>
        <end position="266"/>
    </location>
</feature>
<dbReference type="Proteomes" id="UP000199630">
    <property type="component" value="Unassembled WGS sequence"/>
</dbReference>
<dbReference type="InterPro" id="IPR014880">
    <property type="entry name" value="SoxZ_dom"/>
</dbReference>
<keyword evidence="1" id="KW-0732">Signal</keyword>
<dbReference type="InterPro" id="IPR032711">
    <property type="entry name" value="SoxY"/>
</dbReference>
<dbReference type="RefSeq" id="WP_090063368.1">
    <property type="nucleotide sequence ID" value="NZ_FORH01000014.1"/>
</dbReference>
<dbReference type="NCBIfam" id="TIGR04557">
    <property type="entry name" value="fuse_rel_SoxYZ"/>
    <property type="match status" value="1"/>
</dbReference>
<gene>
    <name evidence="4" type="ORF">SAMN04487991_4287</name>
</gene>
<dbReference type="Pfam" id="PF13501">
    <property type="entry name" value="SoxY"/>
    <property type="match status" value="1"/>
</dbReference>
<evidence type="ECO:0000313" key="4">
    <source>
        <dbReference type="EMBL" id="SFK28178.1"/>
    </source>
</evidence>
<dbReference type="AlphaFoldDB" id="A0A1I3Y8K0"/>
<dbReference type="Pfam" id="PF08770">
    <property type="entry name" value="SoxZ"/>
    <property type="match status" value="1"/>
</dbReference>
<name>A0A1I3Y8K0_9RHOB</name>
<evidence type="ECO:0000259" key="3">
    <source>
        <dbReference type="Pfam" id="PF13501"/>
    </source>
</evidence>
<dbReference type="Gene3D" id="2.60.40.10">
    <property type="entry name" value="Immunoglobulins"/>
    <property type="match status" value="1"/>
</dbReference>
<sequence length="272" mass="29013">MRFSSNLAGLGLAFLLAALPALAGEAGEAWDNIRFQLYGERPMLSGKGVITLEVPYRTDNDARTEVTVRSAAPAGTQIAKLTLVLDENPMPVSAVFALHQPQTRFSFGATLRVNGPTPIHVVAEMRDGRLFMIEDFVKTSGQGACAAPPGTDPDMALVTLGDMLLSVTEADPAERLTALGAPQKQLDVDISHPSHSGMQMDQITLLFIPMRYVEDVEIAVDGGDYVDMTGSISLSENPRINLSIPGRARGVDVTMTDTDGTISTAHTEVAGF</sequence>
<reference evidence="5" key="1">
    <citation type="submission" date="2016-10" db="EMBL/GenBank/DDBJ databases">
        <authorList>
            <person name="Varghese N."/>
            <person name="Submissions S."/>
        </authorList>
    </citation>
    <scope>NUCLEOTIDE SEQUENCE [LARGE SCALE GENOMIC DNA]</scope>
    <source>
        <strain evidence="5">DSM 26471</strain>
    </source>
</reference>
<keyword evidence="5" id="KW-1185">Reference proteome</keyword>
<dbReference type="SUPFAM" id="SSF81296">
    <property type="entry name" value="E set domains"/>
    <property type="match status" value="1"/>
</dbReference>
<feature type="domain" description="Ig-like SoxY" evidence="3">
    <location>
        <begin position="36"/>
        <end position="145"/>
    </location>
</feature>
<dbReference type="Gene3D" id="2.60.40.2470">
    <property type="entry name" value="SoxY domain"/>
    <property type="match status" value="1"/>
</dbReference>
<evidence type="ECO:0000259" key="2">
    <source>
        <dbReference type="Pfam" id="PF08770"/>
    </source>
</evidence>
<feature type="signal peptide" evidence="1">
    <location>
        <begin position="1"/>
        <end position="23"/>
    </location>
</feature>
<dbReference type="InterPro" id="IPR014756">
    <property type="entry name" value="Ig_E-set"/>
</dbReference>
<dbReference type="EMBL" id="FORH01000014">
    <property type="protein sequence ID" value="SFK28178.1"/>
    <property type="molecule type" value="Genomic_DNA"/>
</dbReference>
<accession>A0A1I3Y8K0</accession>
<evidence type="ECO:0000256" key="1">
    <source>
        <dbReference type="SAM" id="SignalP"/>
    </source>
</evidence>
<dbReference type="InterPro" id="IPR030831">
    <property type="entry name" value="Fuse-rel_SoxYZ"/>
</dbReference>
<evidence type="ECO:0000313" key="5">
    <source>
        <dbReference type="Proteomes" id="UP000199630"/>
    </source>
</evidence>
<proteinExistence type="predicted"/>